<evidence type="ECO:0000313" key="5">
    <source>
        <dbReference type="Proteomes" id="UP001151081"/>
    </source>
</evidence>
<dbReference type="Proteomes" id="UP001151081">
    <property type="component" value="Unassembled WGS sequence"/>
</dbReference>
<proteinExistence type="predicted"/>
<comment type="caution">
    <text evidence="4">The sequence shown here is derived from an EMBL/GenBank/DDBJ whole genome shotgun (WGS) entry which is preliminary data.</text>
</comment>
<feature type="transmembrane region" description="Helical" evidence="2">
    <location>
        <begin position="143"/>
        <end position="162"/>
    </location>
</feature>
<feature type="region of interest" description="Disordered" evidence="1">
    <location>
        <begin position="508"/>
        <end position="536"/>
    </location>
</feature>
<protein>
    <submittedName>
        <fullName evidence="4">DUF2007 domain-containing protein</fullName>
    </submittedName>
</protein>
<evidence type="ECO:0000313" key="4">
    <source>
        <dbReference type="EMBL" id="MDC3982880.1"/>
    </source>
</evidence>
<dbReference type="Pfam" id="PF00344">
    <property type="entry name" value="SecY"/>
    <property type="match status" value="1"/>
</dbReference>
<reference evidence="4 5" key="1">
    <citation type="submission" date="2021-04" db="EMBL/GenBank/DDBJ databases">
        <title>Genome analysis of Polyangium sp.</title>
        <authorList>
            <person name="Li Y."/>
            <person name="Wang J."/>
        </authorList>
    </citation>
    <scope>NUCLEOTIDE SEQUENCE [LARGE SCALE GENOMIC DNA]</scope>
    <source>
        <strain evidence="4 5">SDU14</strain>
    </source>
</reference>
<name>A0A9X4AU43_9BACT</name>
<dbReference type="InterPro" id="IPR023201">
    <property type="entry name" value="SecY_dom_sf"/>
</dbReference>
<dbReference type="GO" id="GO:0016020">
    <property type="term" value="C:membrane"/>
    <property type="evidence" value="ECO:0007669"/>
    <property type="project" value="InterPro"/>
</dbReference>
<dbReference type="GO" id="GO:0015031">
    <property type="term" value="P:protein transport"/>
    <property type="evidence" value="ECO:0007669"/>
    <property type="project" value="InterPro"/>
</dbReference>
<feature type="transmembrane region" description="Helical" evidence="2">
    <location>
        <begin position="174"/>
        <end position="193"/>
    </location>
</feature>
<dbReference type="EMBL" id="JAGTJJ010000010">
    <property type="protein sequence ID" value="MDC3982880.1"/>
    <property type="molecule type" value="Genomic_DNA"/>
</dbReference>
<keyword evidence="2" id="KW-0812">Transmembrane</keyword>
<dbReference type="Pfam" id="PF09413">
    <property type="entry name" value="DUF2007"/>
    <property type="match status" value="1"/>
</dbReference>
<accession>A0A9X4AU43</accession>
<dbReference type="RefSeq" id="WP_272458703.1">
    <property type="nucleotide sequence ID" value="NZ_JAGTJJ010000010.1"/>
</dbReference>
<feature type="transmembrane region" description="Helical" evidence="2">
    <location>
        <begin position="289"/>
        <end position="310"/>
    </location>
</feature>
<feature type="transmembrane region" description="Helical" evidence="2">
    <location>
        <begin position="100"/>
        <end position="122"/>
    </location>
</feature>
<dbReference type="InterPro" id="IPR018551">
    <property type="entry name" value="DUF2007"/>
</dbReference>
<organism evidence="4 5">
    <name type="scientific">Polyangium jinanense</name>
    <dbReference type="NCBI Taxonomy" id="2829994"/>
    <lineage>
        <taxon>Bacteria</taxon>
        <taxon>Pseudomonadati</taxon>
        <taxon>Myxococcota</taxon>
        <taxon>Polyangia</taxon>
        <taxon>Polyangiales</taxon>
        <taxon>Polyangiaceae</taxon>
        <taxon>Polyangium</taxon>
    </lineage>
</organism>
<feature type="transmembrane region" description="Helical" evidence="2">
    <location>
        <begin position="62"/>
        <end position="80"/>
    </location>
</feature>
<feature type="domain" description="DUF2007" evidence="3">
    <location>
        <begin position="447"/>
        <end position="501"/>
    </location>
</feature>
<dbReference type="PRINTS" id="PR00303">
    <property type="entry name" value="SECYTRNLCASE"/>
</dbReference>
<keyword evidence="2" id="KW-0472">Membrane</keyword>
<sequence>MKFCPNVACSHRQRTGTPAEYDVERPDCADCGAALMDGPAYYAAPSSDTAARPFPPGLSSRIGVTVVALAIAIAGPRLLLLPQIETGTRLPEISLNQRNVFSVGLSPILTAALFVELVAWIVPSLRPLRHAGPEGREKLGRAAILLGMVLTLFQAYAIARFQSLLDPGASQLDIIGSLLAGTSLLVLLATWVTRRGLGNGFALLYLVPELVTQGELLHAVLSGVLPDGPPTSAEMARIFAIPALLAGTTFACARWPTRRDEGVLVGASGAEPYRQGAGPRGANPPPLRLPASGIAPALIPAGLAVLLWRLSTVGLIPYNAGALYFETDGAPLVIRLVLTAALVLVFGWGFQTPTAREALWRRVREYSPDSRPLEEGDSEVLAALRRSILPLCVFVILPLLVDVGPGASLYLVPLLTMLVLDLVAEVRARMRIEGELVSVWPEHRVFAADMVAAALRSEGIPVLLRGVLYRTMARFAHPFVPIEVMVPASRAEDATRIVRQIMLGELPPAEVRTDEPAPPAKKKKRKKKPAEDAATA</sequence>
<evidence type="ECO:0000256" key="1">
    <source>
        <dbReference type="SAM" id="MobiDB-lite"/>
    </source>
</evidence>
<evidence type="ECO:0000256" key="2">
    <source>
        <dbReference type="SAM" id="Phobius"/>
    </source>
</evidence>
<evidence type="ECO:0000259" key="3">
    <source>
        <dbReference type="Pfam" id="PF09413"/>
    </source>
</evidence>
<dbReference type="InterPro" id="IPR002208">
    <property type="entry name" value="SecY/SEC61-alpha"/>
</dbReference>
<feature type="transmembrane region" description="Helical" evidence="2">
    <location>
        <begin position="330"/>
        <end position="350"/>
    </location>
</feature>
<dbReference type="AlphaFoldDB" id="A0A9X4AU43"/>
<gene>
    <name evidence="4" type="ORF">KEG57_20370</name>
</gene>
<keyword evidence="5" id="KW-1185">Reference proteome</keyword>
<dbReference type="Gene3D" id="1.10.3370.10">
    <property type="entry name" value="SecY subunit domain"/>
    <property type="match status" value="1"/>
</dbReference>
<keyword evidence="2" id="KW-1133">Transmembrane helix</keyword>
<dbReference type="SUPFAM" id="SSF103491">
    <property type="entry name" value="Preprotein translocase SecY subunit"/>
    <property type="match status" value="1"/>
</dbReference>